<accession>A0A167LPY4</accession>
<name>A0A167LPY4_CALVF</name>
<protein>
    <submittedName>
        <fullName evidence="1">Uncharacterized protein</fullName>
    </submittedName>
</protein>
<organism evidence="1 2">
    <name type="scientific">Calocera viscosa (strain TUFC12733)</name>
    <dbReference type="NCBI Taxonomy" id="1330018"/>
    <lineage>
        <taxon>Eukaryota</taxon>
        <taxon>Fungi</taxon>
        <taxon>Dikarya</taxon>
        <taxon>Basidiomycota</taxon>
        <taxon>Agaricomycotina</taxon>
        <taxon>Dacrymycetes</taxon>
        <taxon>Dacrymycetales</taxon>
        <taxon>Dacrymycetaceae</taxon>
        <taxon>Calocera</taxon>
    </lineage>
</organism>
<evidence type="ECO:0000313" key="1">
    <source>
        <dbReference type="EMBL" id="KZO95910.1"/>
    </source>
</evidence>
<sequence>MDRFVRRRDRKRLGARLAGRGRKPCSCLLSRCRMKQRDDSRAPGPASVLPSPANASYLHPVVQLPNLCHFVHLSPDQAGRNIASDCSSMSLYSSAFWRKPLMPRHSNLAIKLCSAPAGRNNGSSPFLITQLTLPSLTPMRLSDPLPDLPAHDAPH</sequence>
<reference evidence="1 2" key="1">
    <citation type="journal article" date="2016" name="Mol. Biol. Evol.">
        <title>Comparative Genomics of Early-Diverging Mushroom-Forming Fungi Provides Insights into the Origins of Lignocellulose Decay Capabilities.</title>
        <authorList>
            <person name="Nagy L.G."/>
            <person name="Riley R."/>
            <person name="Tritt A."/>
            <person name="Adam C."/>
            <person name="Daum C."/>
            <person name="Floudas D."/>
            <person name="Sun H."/>
            <person name="Yadav J.S."/>
            <person name="Pangilinan J."/>
            <person name="Larsson K.H."/>
            <person name="Matsuura K."/>
            <person name="Barry K."/>
            <person name="Labutti K."/>
            <person name="Kuo R."/>
            <person name="Ohm R.A."/>
            <person name="Bhattacharya S.S."/>
            <person name="Shirouzu T."/>
            <person name="Yoshinaga Y."/>
            <person name="Martin F.M."/>
            <person name="Grigoriev I.V."/>
            <person name="Hibbett D.S."/>
        </authorList>
    </citation>
    <scope>NUCLEOTIDE SEQUENCE [LARGE SCALE GENOMIC DNA]</scope>
    <source>
        <strain evidence="1 2">TUFC12733</strain>
    </source>
</reference>
<dbReference type="Proteomes" id="UP000076738">
    <property type="component" value="Unassembled WGS sequence"/>
</dbReference>
<evidence type="ECO:0000313" key="2">
    <source>
        <dbReference type="Proteomes" id="UP000076738"/>
    </source>
</evidence>
<dbReference type="AlphaFoldDB" id="A0A167LPY4"/>
<proteinExistence type="predicted"/>
<keyword evidence="2" id="KW-1185">Reference proteome</keyword>
<dbReference type="EMBL" id="KV417286">
    <property type="protein sequence ID" value="KZO95910.1"/>
    <property type="molecule type" value="Genomic_DNA"/>
</dbReference>
<gene>
    <name evidence="1" type="ORF">CALVIDRAFT_141704</name>
</gene>